<dbReference type="AlphaFoldDB" id="A0A314ZSK4"/>
<dbReference type="EMBL" id="PJQY01000036">
    <property type="protein sequence ID" value="PQQ20434.1"/>
    <property type="molecule type" value="Genomic_DNA"/>
</dbReference>
<keyword evidence="2" id="KW-1185">Reference proteome</keyword>
<dbReference type="Pfam" id="PF12507">
    <property type="entry name" value="HCMV_UL139"/>
    <property type="match status" value="1"/>
</dbReference>
<dbReference type="Proteomes" id="UP000250321">
    <property type="component" value="Unassembled WGS sequence"/>
</dbReference>
<evidence type="ECO:0000313" key="1">
    <source>
        <dbReference type="EMBL" id="PQQ20434.1"/>
    </source>
</evidence>
<evidence type="ECO:0000313" key="2">
    <source>
        <dbReference type="Proteomes" id="UP000250321"/>
    </source>
</evidence>
<dbReference type="InterPro" id="IPR021042">
    <property type="entry name" value="Herpes_UL139_cytomegalovirus"/>
</dbReference>
<dbReference type="STRING" id="2094558.A0A314ZSK4"/>
<dbReference type="OrthoDB" id="1903594at2759"/>
<gene>
    <name evidence="1" type="ORF">Pyn_32715</name>
</gene>
<sequence>MALSAAFRERLEHMEHTRNQRLSLLQAEKEVQENKSQALVLRMASMRATEQRCLALDQKIASQSFKIWALRSEIDRLDEKNQTDSHQLRVLKSEVVELEDLEKEKNRFYELKGSEMKEFKQNMERFAFECQMQVQNLKKGINEIQSSFVKFQGSDRCTSDSEIAAAEMRKSELLAMKEELDRKLASNYQIRAQLHKQLQTILTKHKQDTSYKS</sequence>
<accession>A0A314ZSK4</accession>
<protein>
    <submittedName>
        <fullName evidence="1">Myosin-9</fullName>
    </submittedName>
</protein>
<dbReference type="PANTHER" id="PTHR37214:SF2">
    <property type="entry name" value="CYTOMEGALOVIRUS UL139 PROTEIN"/>
    <property type="match status" value="1"/>
</dbReference>
<dbReference type="PANTHER" id="PTHR37214">
    <property type="entry name" value="CYTOMEGALOVIRUS UL139 PROTEIN"/>
    <property type="match status" value="1"/>
</dbReference>
<organism evidence="1 2">
    <name type="scientific">Prunus yedoensis var. nudiflora</name>
    <dbReference type="NCBI Taxonomy" id="2094558"/>
    <lineage>
        <taxon>Eukaryota</taxon>
        <taxon>Viridiplantae</taxon>
        <taxon>Streptophyta</taxon>
        <taxon>Embryophyta</taxon>
        <taxon>Tracheophyta</taxon>
        <taxon>Spermatophyta</taxon>
        <taxon>Magnoliopsida</taxon>
        <taxon>eudicotyledons</taxon>
        <taxon>Gunneridae</taxon>
        <taxon>Pentapetalae</taxon>
        <taxon>rosids</taxon>
        <taxon>fabids</taxon>
        <taxon>Rosales</taxon>
        <taxon>Rosaceae</taxon>
        <taxon>Amygdaloideae</taxon>
        <taxon>Amygdaleae</taxon>
        <taxon>Prunus</taxon>
    </lineage>
</organism>
<name>A0A314ZSK4_PRUYE</name>
<reference evidence="1 2" key="1">
    <citation type="submission" date="2018-02" db="EMBL/GenBank/DDBJ databases">
        <title>Draft genome of wild Prunus yedoensis var. nudiflora.</title>
        <authorList>
            <person name="Baek S."/>
            <person name="Kim J.-H."/>
            <person name="Choi K."/>
            <person name="Kim G.-B."/>
            <person name="Cho A."/>
            <person name="Jang H."/>
            <person name="Shin C.-H."/>
            <person name="Yu H.-J."/>
            <person name="Mun J.-H."/>
        </authorList>
    </citation>
    <scope>NUCLEOTIDE SEQUENCE [LARGE SCALE GENOMIC DNA]</scope>
    <source>
        <strain evidence="2">cv. Jeju island</strain>
        <tissue evidence="1">Leaf</tissue>
    </source>
</reference>
<comment type="caution">
    <text evidence="1">The sequence shown here is derived from an EMBL/GenBank/DDBJ whole genome shotgun (WGS) entry which is preliminary data.</text>
</comment>
<proteinExistence type="predicted"/>